<keyword evidence="3" id="KW-1185">Reference proteome</keyword>
<evidence type="ECO:0000313" key="2">
    <source>
        <dbReference type="EMBL" id="SFW68295.1"/>
    </source>
</evidence>
<dbReference type="AlphaFoldDB" id="A0A1K1R850"/>
<proteinExistence type="predicted"/>
<dbReference type="Proteomes" id="UP000182248">
    <property type="component" value="Unassembled WGS sequence"/>
</dbReference>
<reference evidence="2 3" key="1">
    <citation type="submission" date="2016-11" db="EMBL/GenBank/DDBJ databases">
        <authorList>
            <person name="Jaros S."/>
            <person name="Januszkiewicz K."/>
            <person name="Wedrychowicz H."/>
        </authorList>
    </citation>
    <scope>NUCLEOTIDE SEQUENCE [LARGE SCALE GENOMIC DNA]</scope>
    <source>
        <strain evidence="2 3">CGMCC 1.12145</strain>
    </source>
</reference>
<gene>
    <name evidence="2" type="ORF">SAMN02927921_03287</name>
</gene>
<evidence type="ECO:0000313" key="3">
    <source>
        <dbReference type="Proteomes" id="UP000182248"/>
    </source>
</evidence>
<feature type="transmembrane region" description="Helical" evidence="1">
    <location>
        <begin position="24"/>
        <end position="42"/>
    </location>
</feature>
<organism evidence="2 3">
    <name type="scientific">Sinomicrobium oceani</name>
    <dbReference type="NCBI Taxonomy" id="1150368"/>
    <lineage>
        <taxon>Bacteria</taxon>
        <taxon>Pseudomonadati</taxon>
        <taxon>Bacteroidota</taxon>
        <taxon>Flavobacteriia</taxon>
        <taxon>Flavobacteriales</taxon>
        <taxon>Flavobacteriaceae</taxon>
        <taxon>Sinomicrobium</taxon>
    </lineage>
</organism>
<dbReference type="RefSeq" id="WP_072318466.1">
    <property type="nucleotide sequence ID" value="NZ_FPJE01000020.1"/>
</dbReference>
<evidence type="ECO:0000256" key="1">
    <source>
        <dbReference type="SAM" id="Phobius"/>
    </source>
</evidence>
<dbReference type="OrthoDB" id="798769at2"/>
<keyword evidence="1" id="KW-1133">Transmembrane helix</keyword>
<sequence>MLLVKICLIIVLGIIFYQDYRSRMVAVLWFGVTVLLFGGLHFSQVYSWNFLVSVGFNLSFIAILSGVLWLYSRYKLKTAFINGSLGLGDLLFFIAVATGFPTVTFMVLFTFSVFFSLIVHLLLASGNFQQTAIADVTGGIPKDASGKSNTYTIPLAGYMSLFFILIFLYTIFCDTPSLYLT</sequence>
<feature type="transmembrane region" description="Helical" evidence="1">
    <location>
        <begin position="78"/>
        <end position="97"/>
    </location>
</feature>
<accession>A0A1K1R850</accession>
<protein>
    <recommendedName>
        <fullName evidence="4">Prepilin peptidase CpaA</fullName>
    </recommendedName>
</protein>
<dbReference type="EMBL" id="FPJE01000020">
    <property type="protein sequence ID" value="SFW68295.1"/>
    <property type="molecule type" value="Genomic_DNA"/>
</dbReference>
<name>A0A1K1R850_9FLAO</name>
<feature type="transmembrane region" description="Helical" evidence="1">
    <location>
        <begin position="151"/>
        <end position="172"/>
    </location>
</feature>
<keyword evidence="1" id="KW-0472">Membrane</keyword>
<feature type="transmembrane region" description="Helical" evidence="1">
    <location>
        <begin position="48"/>
        <end position="71"/>
    </location>
</feature>
<feature type="transmembrane region" description="Helical" evidence="1">
    <location>
        <begin position="103"/>
        <end position="123"/>
    </location>
</feature>
<keyword evidence="1" id="KW-0812">Transmembrane</keyword>
<evidence type="ECO:0008006" key="4">
    <source>
        <dbReference type="Google" id="ProtNLM"/>
    </source>
</evidence>
<dbReference type="STRING" id="1150368.SAMN02927921_03287"/>